<organism evidence="2 3">
    <name type="scientific">Desulfovibrio ferrophilus</name>
    <dbReference type="NCBI Taxonomy" id="241368"/>
    <lineage>
        <taxon>Bacteria</taxon>
        <taxon>Pseudomonadati</taxon>
        <taxon>Thermodesulfobacteriota</taxon>
        <taxon>Desulfovibrionia</taxon>
        <taxon>Desulfovibrionales</taxon>
        <taxon>Desulfovibrionaceae</taxon>
        <taxon>Desulfovibrio</taxon>
    </lineage>
</organism>
<evidence type="ECO:0000259" key="1">
    <source>
        <dbReference type="Pfam" id="PF02470"/>
    </source>
</evidence>
<dbReference type="InterPro" id="IPR003399">
    <property type="entry name" value="Mce/MlaD"/>
</dbReference>
<dbReference type="OrthoDB" id="9788420at2"/>
<dbReference type="KEGG" id="dfl:DFE_2107"/>
<name>A0A2Z6B056_9BACT</name>
<dbReference type="InterPro" id="IPR052336">
    <property type="entry name" value="MlaD_Phospholipid_Transporter"/>
</dbReference>
<dbReference type="EMBL" id="AP017378">
    <property type="protein sequence ID" value="BBD08833.1"/>
    <property type="molecule type" value="Genomic_DNA"/>
</dbReference>
<dbReference type="AlphaFoldDB" id="A0A2Z6B056"/>
<reference evidence="2 3" key="1">
    <citation type="journal article" date="2018" name="Sci. Adv.">
        <title>Multi-heme cytochromes provide a pathway for survival in energy-limited environments.</title>
        <authorList>
            <person name="Deng X."/>
            <person name="Dohmae N."/>
            <person name="Nealson K.H."/>
            <person name="Hashimoto K."/>
            <person name="Okamoto A."/>
        </authorList>
    </citation>
    <scope>NUCLEOTIDE SEQUENCE [LARGE SCALE GENOMIC DNA]</scope>
    <source>
        <strain evidence="2 3">IS5</strain>
    </source>
</reference>
<dbReference type="GO" id="GO:0005543">
    <property type="term" value="F:phospholipid binding"/>
    <property type="evidence" value="ECO:0007669"/>
    <property type="project" value="TreeGrafter"/>
</dbReference>
<evidence type="ECO:0000313" key="2">
    <source>
        <dbReference type="EMBL" id="BBD08833.1"/>
    </source>
</evidence>
<dbReference type="Proteomes" id="UP000269883">
    <property type="component" value="Chromosome"/>
</dbReference>
<accession>A0A2Z6B056</accession>
<dbReference type="Pfam" id="PF02470">
    <property type="entry name" value="MlaD"/>
    <property type="match status" value="1"/>
</dbReference>
<sequence>MAFKTGTEIKVGIFVFIALVALGVMSLQVGSGSLFSSGTYDLVVVFDNVTGLKAGAPVEIAGIEVGLVKEIGLEGGRARLVLGIKDDVKVRSDVTASIKSRGVLGDKFLELRGGTDGYDYLAEGQSIQLSDRSADLEVLFEKVGQIADDIGVVAKSVANVMGGPDGERDLRLTFHSLRDLSVSLNQMVQSNMESVNMIVANMREFSGDLRQVSSQNKRNIGSIIENFEVASGQLRVTLDKMGSVLDKIDSGQGAIGKMVGDNEMGEDLKRTVASLESVARKIDEGKGTLGKLVNDETTGEELDKALEGVNKYLAKQDEFKTVLDFHAEHQAASGDLKSYLNVELHPSSDHFYLLGVVSDPRGRTTETETVTSRWVGGAFTEVREIEEKTERDQLLFNAQIGKRWGDFVLRGGVFESTGGVGAEYYLWEDRVRLFAEAFDFDSNDPAHYKAGVNVYFLKNFYVAAGWDDFASNKGNSSFFAGLGLRFTDEDIKYIMSSIPVSAAN</sequence>
<gene>
    <name evidence="2" type="ORF">DFE_2107</name>
</gene>
<proteinExistence type="predicted"/>
<keyword evidence="3" id="KW-1185">Reference proteome</keyword>
<dbReference type="GO" id="GO:0005548">
    <property type="term" value="F:phospholipid transporter activity"/>
    <property type="evidence" value="ECO:0007669"/>
    <property type="project" value="TreeGrafter"/>
</dbReference>
<dbReference type="RefSeq" id="WP_126379265.1">
    <property type="nucleotide sequence ID" value="NZ_AP017378.1"/>
</dbReference>
<protein>
    <submittedName>
        <fullName evidence="2">Mammalian cell entry related domain protein</fullName>
    </submittedName>
</protein>
<dbReference type="PANTHER" id="PTHR33371">
    <property type="entry name" value="INTERMEMBRANE PHOSPHOLIPID TRANSPORT SYSTEM BINDING PROTEIN MLAD-RELATED"/>
    <property type="match status" value="1"/>
</dbReference>
<dbReference type="PANTHER" id="PTHR33371:SF4">
    <property type="entry name" value="INTERMEMBRANE PHOSPHOLIPID TRANSPORT SYSTEM BINDING PROTEIN MLAD"/>
    <property type="match status" value="1"/>
</dbReference>
<evidence type="ECO:0000313" key="3">
    <source>
        <dbReference type="Proteomes" id="UP000269883"/>
    </source>
</evidence>
<feature type="domain" description="Mce/MlaD" evidence="1">
    <location>
        <begin position="39"/>
        <end position="113"/>
    </location>
</feature>